<dbReference type="Proteomes" id="UP001431209">
    <property type="component" value="Unassembled WGS sequence"/>
</dbReference>
<sequence length="194" mass="22538">MLRRPKRIFQLATKQQIENGIVTPPHLCSMRVMPWDIDYNLHLNNASYLTMLEYARTEWALDSGTLGESFKRGYTMGLAGIAIQYRREVGCFQRILIETRYVANDDKFFYVEQIIRKANGQFVSRAMTRIYMINTKAKKILHPVVFLREVCGYGEDAEFVFDYCKGVLKDDLPSRLFCELQDAIGEKTLMPQTV</sequence>
<dbReference type="AlphaFoldDB" id="A0AAW2Z0B2"/>
<dbReference type="InterPro" id="IPR051490">
    <property type="entry name" value="THEM6_lcsJ_thioesterase"/>
</dbReference>
<reference evidence="1 3" key="1">
    <citation type="submission" date="2024-03" db="EMBL/GenBank/DDBJ databases">
        <title>The Acrasis kona genome and developmental transcriptomes reveal deep origins of eukaryotic multicellular pathways.</title>
        <authorList>
            <person name="Sheikh S."/>
            <person name="Fu C.-J."/>
            <person name="Brown M.W."/>
            <person name="Baldauf S.L."/>
        </authorList>
    </citation>
    <scope>NUCLEOTIDE SEQUENCE [LARGE SCALE GENOMIC DNA]</scope>
    <source>
        <strain evidence="1 3">ATCC MYA-3509</strain>
    </source>
</reference>
<evidence type="ECO:0000313" key="3">
    <source>
        <dbReference type="Proteomes" id="UP001431209"/>
    </source>
</evidence>
<gene>
    <name evidence="1" type="ORF">AKO1_002664</name>
    <name evidence="2" type="ORF">AKO1_003020</name>
</gene>
<accession>A0AAW2Z0B2</accession>
<dbReference type="SUPFAM" id="SSF54637">
    <property type="entry name" value="Thioesterase/thiol ester dehydrase-isomerase"/>
    <property type="match status" value="1"/>
</dbReference>
<dbReference type="CDD" id="cd00586">
    <property type="entry name" value="4HBT"/>
    <property type="match status" value="1"/>
</dbReference>
<evidence type="ECO:0000313" key="2">
    <source>
        <dbReference type="EMBL" id="KAL0490530.1"/>
    </source>
</evidence>
<proteinExistence type="predicted"/>
<dbReference type="InterPro" id="IPR029069">
    <property type="entry name" value="HotDog_dom_sf"/>
</dbReference>
<organism evidence="1 3">
    <name type="scientific">Acrasis kona</name>
    <dbReference type="NCBI Taxonomy" id="1008807"/>
    <lineage>
        <taxon>Eukaryota</taxon>
        <taxon>Discoba</taxon>
        <taxon>Heterolobosea</taxon>
        <taxon>Tetramitia</taxon>
        <taxon>Eutetramitia</taxon>
        <taxon>Acrasidae</taxon>
        <taxon>Acrasis</taxon>
    </lineage>
</organism>
<comment type="caution">
    <text evidence="1">The sequence shown here is derived from an EMBL/GenBank/DDBJ whole genome shotgun (WGS) entry which is preliminary data.</text>
</comment>
<keyword evidence="3" id="KW-1185">Reference proteome</keyword>
<dbReference type="Gene3D" id="3.10.129.10">
    <property type="entry name" value="Hotdog Thioesterase"/>
    <property type="match status" value="1"/>
</dbReference>
<name>A0AAW2Z0B2_9EUKA</name>
<dbReference type="EMBL" id="JAOPGA020000882">
    <property type="protein sequence ID" value="KAL0482668.1"/>
    <property type="molecule type" value="Genomic_DNA"/>
</dbReference>
<dbReference type="PANTHER" id="PTHR12475">
    <property type="match status" value="1"/>
</dbReference>
<dbReference type="PANTHER" id="PTHR12475:SF4">
    <property type="entry name" value="PROTEIN THEM6"/>
    <property type="match status" value="1"/>
</dbReference>
<protein>
    <submittedName>
        <fullName evidence="1">Acyl-CoA thioesterase</fullName>
    </submittedName>
    <submittedName>
        <fullName evidence="2">Them6</fullName>
    </submittedName>
</protein>
<dbReference type="EMBL" id="JAOPGA020001692">
    <property type="protein sequence ID" value="KAL0490530.1"/>
    <property type="molecule type" value="Genomic_DNA"/>
</dbReference>
<dbReference type="Pfam" id="PF13279">
    <property type="entry name" value="4HBT_2"/>
    <property type="match status" value="1"/>
</dbReference>
<evidence type="ECO:0000313" key="1">
    <source>
        <dbReference type="EMBL" id="KAL0482668.1"/>
    </source>
</evidence>